<evidence type="ECO:0000313" key="2">
    <source>
        <dbReference type="Proteomes" id="UP000268007"/>
    </source>
</evidence>
<sequence length="65" mass="7171">MSTTETQTTGKGPTYIAYQVRDGEKPYWTRIGAAWAHRDGNGFNIQLDSLSLDGAVILRVVAEDK</sequence>
<dbReference type="EMBL" id="RBKU01000001">
    <property type="protein sequence ID" value="RKR84200.1"/>
    <property type="molecule type" value="Genomic_DNA"/>
</dbReference>
<reference evidence="1 2" key="1">
    <citation type="submission" date="2018-10" db="EMBL/GenBank/DDBJ databases">
        <title>Genomic Encyclopedia of Archaeal and Bacterial Type Strains, Phase II (KMG-II): from individual species to whole genera.</title>
        <authorList>
            <person name="Goeker M."/>
        </authorList>
    </citation>
    <scope>NUCLEOTIDE SEQUENCE [LARGE SCALE GENOMIC DNA]</scope>
    <source>
        <strain evidence="1 2">DSM 18602</strain>
    </source>
</reference>
<gene>
    <name evidence="1" type="ORF">BDD43_4427</name>
</gene>
<organism evidence="1 2">
    <name type="scientific">Mucilaginibacter gracilis</name>
    <dbReference type="NCBI Taxonomy" id="423350"/>
    <lineage>
        <taxon>Bacteria</taxon>
        <taxon>Pseudomonadati</taxon>
        <taxon>Bacteroidota</taxon>
        <taxon>Sphingobacteriia</taxon>
        <taxon>Sphingobacteriales</taxon>
        <taxon>Sphingobacteriaceae</taxon>
        <taxon>Mucilaginibacter</taxon>
    </lineage>
</organism>
<protein>
    <submittedName>
        <fullName evidence="1">Uncharacterized protein</fullName>
    </submittedName>
</protein>
<keyword evidence="2" id="KW-1185">Reference proteome</keyword>
<evidence type="ECO:0000313" key="1">
    <source>
        <dbReference type="EMBL" id="RKR84200.1"/>
    </source>
</evidence>
<dbReference type="RefSeq" id="WP_121199667.1">
    <property type="nucleotide sequence ID" value="NZ_RBKU01000001.1"/>
</dbReference>
<comment type="caution">
    <text evidence="1">The sequence shown here is derived from an EMBL/GenBank/DDBJ whole genome shotgun (WGS) entry which is preliminary data.</text>
</comment>
<proteinExistence type="predicted"/>
<name>A0A495J5E1_9SPHI</name>
<dbReference type="Proteomes" id="UP000268007">
    <property type="component" value="Unassembled WGS sequence"/>
</dbReference>
<accession>A0A495J5E1</accession>
<dbReference type="AlphaFoldDB" id="A0A495J5E1"/>
<dbReference type="OrthoDB" id="1450404at2"/>